<keyword evidence="2" id="KW-1185">Reference proteome</keyword>
<organism evidence="1 2">
    <name type="scientific">Microcystis panniformis FACHB-1757</name>
    <dbReference type="NCBI Taxonomy" id="1638788"/>
    <lineage>
        <taxon>Bacteria</taxon>
        <taxon>Bacillati</taxon>
        <taxon>Cyanobacteriota</taxon>
        <taxon>Cyanophyceae</taxon>
        <taxon>Oscillatoriophycideae</taxon>
        <taxon>Chroococcales</taxon>
        <taxon>Microcystaceae</taxon>
        <taxon>Microcystis</taxon>
    </lineage>
</organism>
<dbReference type="RefSeq" id="WP_052276189.1">
    <property type="nucleotide sequence ID" value="NZ_CP011339.1"/>
</dbReference>
<dbReference type="Proteomes" id="UP000068167">
    <property type="component" value="Chromosome"/>
</dbReference>
<dbReference type="EMBL" id="CP011339">
    <property type="protein sequence ID" value="AKV67112.1"/>
    <property type="molecule type" value="Genomic_DNA"/>
</dbReference>
<accession>A0A0K1RZ09</accession>
<gene>
    <name evidence="1" type="ORF">VL20_1988</name>
</gene>
<protein>
    <submittedName>
        <fullName evidence="1">Uncharacterized protein</fullName>
    </submittedName>
</protein>
<name>A0A0K1RZ09_9CHRO</name>
<evidence type="ECO:0000313" key="1">
    <source>
        <dbReference type="EMBL" id="AKV67112.1"/>
    </source>
</evidence>
<dbReference type="PATRIC" id="fig|1638788.3.peg.1999"/>
<sequence length="75" mass="8445">MQSDLFQTTQPASDEEIKQAIASASEELLTQLNPDYLICQETSVIRFADIPLSEQQALEQALAEQAQGKIIKYRF</sequence>
<dbReference type="AlphaFoldDB" id="A0A0K1RZ09"/>
<reference evidence="1 2" key="1">
    <citation type="journal article" date="2016" name="Stand. Genomic Sci.">
        <title>Complete genome sequence and genomic characterization of Microcystis panniformis FACHB 1757 by third-generation sequencing.</title>
        <authorList>
            <person name="Zhang J.Y."/>
            <person name="Guan R."/>
            <person name="Zhang H.J."/>
            <person name="Li H."/>
            <person name="Xiao P."/>
            <person name="Yu G.L."/>
            <person name="Du L."/>
            <person name="Cao D.M."/>
            <person name="Zhu B.C."/>
            <person name="Li R.H."/>
            <person name="Lu Z.H."/>
        </authorList>
    </citation>
    <scope>NUCLEOTIDE SEQUENCE [LARGE SCALE GENOMIC DNA]</scope>
    <source>
        <strain evidence="1 2">FACHB-1757</strain>
    </source>
</reference>
<dbReference type="KEGG" id="mpk:VL20_1988"/>
<proteinExistence type="predicted"/>
<evidence type="ECO:0000313" key="2">
    <source>
        <dbReference type="Proteomes" id="UP000068167"/>
    </source>
</evidence>